<dbReference type="EMBL" id="JAHESD010000004">
    <property type="protein sequence ID" value="MBT1702288.1"/>
    <property type="molecule type" value="Genomic_DNA"/>
</dbReference>
<sequence>MNIDEREHQNLKRKFWVIAGVTLLVLATTTTIADVLDTNHSDGVLVTVLIIPSMPGFILYVLITGDIHGWQPGPIGQAGRIIMTTLGSWVFWSPVVYWIYKRVGR</sequence>
<name>A0ABS5VLF8_9BACT</name>
<protein>
    <submittedName>
        <fullName evidence="2">Uncharacterized protein</fullName>
    </submittedName>
</protein>
<keyword evidence="1" id="KW-0472">Membrane</keyword>
<feature type="transmembrane region" description="Helical" evidence="1">
    <location>
        <begin position="78"/>
        <end position="100"/>
    </location>
</feature>
<feature type="transmembrane region" description="Helical" evidence="1">
    <location>
        <begin position="15"/>
        <end position="36"/>
    </location>
</feature>
<dbReference type="Proteomes" id="UP000772618">
    <property type="component" value="Unassembled WGS sequence"/>
</dbReference>
<comment type="caution">
    <text evidence="2">The sequence shown here is derived from an EMBL/GenBank/DDBJ whole genome shotgun (WGS) entry which is preliminary data.</text>
</comment>
<feature type="transmembrane region" description="Helical" evidence="1">
    <location>
        <begin position="43"/>
        <end position="63"/>
    </location>
</feature>
<keyword evidence="3" id="KW-1185">Reference proteome</keyword>
<organism evidence="2 3">
    <name type="scientific">Chryseosolibacter indicus</name>
    <dbReference type="NCBI Taxonomy" id="2782351"/>
    <lineage>
        <taxon>Bacteria</taxon>
        <taxon>Pseudomonadati</taxon>
        <taxon>Bacteroidota</taxon>
        <taxon>Cytophagia</taxon>
        <taxon>Cytophagales</taxon>
        <taxon>Chryseotaleaceae</taxon>
        <taxon>Chryseosolibacter</taxon>
    </lineage>
</organism>
<keyword evidence="1" id="KW-0812">Transmembrane</keyword>
<dbReference type="RefSeq" id="WP_254152113.1">
    <property type="nucleotide sequence ID" value="NZ_JAHESD010000004.1"/>
</dbReference>
<evidence type="ECO:0000256" key="1">
    <source>
        <dbReference type="SAM" id="Phobius"/>
    </source>
</evidence>
<reference evidence="2 3" key="1">
    <citation type="submission" date="2021-05" db="EMBL/GenBank/DDBJ databases">
        <title>A Polyphasic approach of four new species of the genus Ohtaekwangia: Ohtaekwangia histidinii sp. nov., Ohtaekwangia cretensis sp. nov., Ohtaekwangia indiensis sp. nov., Ohtaekwangia reichenbachii sp. nov. from diverse environment.</title>
        <authorList>
            <person name="Octaviana S."/>
        </authorList>
    </citation>
    <scope>NUCLEOTIDE SEQUENCE [LARGE SCALE GENOMIC DNA]</scope>
    <source>
        <strain evidence="2 3">PWU20</strain>
    </source>
</reference>
<evidence type="ECO:0000313" key="2">
    <source>
        <dbReference type="EMBL" id="MBT1702288.1"/>
    </source>
</evidence>
<proteinExistence type="predicted"/>
<gene>
    <name evidence="2" type="ORF">KK060_03305</name>
</gene>
<evidence type="ECO:0000313" key="3">
    <source>
        <dbReference type="Proteomes" id="UP000772618"/>
    </source>
</evidence>
<keyword evidence="1" id="KW-1133">Transmembrane helix</keyword>
<accession>A0ABS5VLF8</accession>